<dbReference type="EMBL" id="MDYQ01000114">
    <property type="protein sequence ID" value="PRP81929.1"/>
    <property type="molecule type" value="Genomic_DNA"/>
</dbReference>
<feature type="compositionally biased region" description="Pro residues" evidence="1">
    <location>
        <begin position="85"/>
        <end position="98"/>
    </location>
</feature>
<comment type="caution">
    <text evidence="2">The sequence shown here is derived from an EMBL/GenBank/DDBJ whole genome shotgun (WGS) entry which is preliminary data.</text>
</comment>
<feature type="region of interest" description="Disordered" evidence="1">
    <location>
        <begin position="204"/>
        <end position="278"/>
    </location>
</feature>
<dbReference type="InParanoid" id="A0A2P6MWV1"/>
<sequence>FPSRGDVKNISLRYAEFSTLITLYDGGVCLAAGLSSPFRLSVKMRQFQDPSAADVRRKLHTKVARTFWDSAKDMPAASSDEESSPPSPTGVSPSPPPAATIKTESQPPPQKEEFDAKRWMENMNREFEKIPYDNLPFAANFIRNVLGRMETAYMRPMSDSNVMVESYYAMNDPLRAAYSLAYQMAPHPYVYPMTIHPAMSQLPPGMSHHHTLSNSQSIPPHIMTQPNGHLPHSKSAQTATTSNVTTTNGANSDKPSIATPSYSIATPSLYMNQNQRHR</sequence>
<dbReference type="EMBL" id="MDYQ01000349">
    <property type="protein sequence ID" value="PRP76136.1"/>
    <property type="molecule type" value="Genomic_DNA"/>
</dbReference>
<gene>
    <name evidence="3" type="ORF">PROFUN_10637</name>
    <name evidence="2" type="ORF">PROFUN_15426</name>
</gene>
<reference evidence="2 4" key="1">
    <citation type="journal article" date="2018" name="Genome Biol. Evol.">
        <title>Multiple Roots of Fruiting Body Formation in Amoebozoa.</title>
        <authorList>
            <person name="Hillmann F."/>
            <person name="Forbes G."/>
            <person name="Novohradska S."/>
            <person name="Ferling I."/>
            <person name="Riege K."/>
            <person name="Groth M."/>
            <person name="Westermann M."/>
            <person name="Marz M."/>
            <person name="Spaller T."/>
            <person name="Winckler T."/>
            <person name="Schaap P."/>
            <person name="Glockner G."/>
        </authorList>
    </citation>
    <scope>NUCLEOTIDE SEQUENCE [LARGE SCALE GENOMIC DNA]</scope>
    <source>
        <strain evidence="2 4">Jena</strain>
    </source>
</reference>
<feature type="compositionally biased region" description="Polar residues" evidence="1">
    <location>
        <begin position="258"/>
        <end position="278"/>
    </location>
</feature>
<dbReference type="Proteomes" id="UP000241769">
    <property type="component" value="Unassembled WGS sequence"/>
</dbReference>
<keyword evidence="4" id="KW-1185">Reference proteome</keyword>
<proteinExistence type="predicted"/>
<name>A0A2P6MWV1_9EUKA</name>
<feature type="region of interest" description="Disordered" evidence="1">
    <location>
        <begin position="70"/>
        <end position="112"/>
    </location>
</feature>
<organism evidence="2 4">
    <name type="scientific">Planoprotostelium fungivorum</name>
    <dbReference type="NCBI Taxonomy" id="1890364"/>
    <lineage>
        <taxon>Eukaryota</taxon>
        <taxon>Amoebozoa</taxon>
        <taxon>Evosea</taxon>
        <taxon>Variosea</taxon>
        <taxon>Cavosteliida</taxon>
        <taxon>Cavosteliaceae</taxon>
        <taxon>Planoprotostelium</taxon>
    </lineage>
</organism>
<evidence type="ECO:0000313" key="2">
    <source>
        <dbReference type="EMBL" id="PRP76136.1"/>
    </source>
</evidence>
<feature type="non-terminal residue" evidence="2">
    <location>
        <position position="1"/>
    </location>
</feature>
<accession>A0A2P6MWV1</accession>
<feature type="compositionally biased region" description="Low complexity" evidence="1">
    <location>
        <begin position="235"/>
        <end position="252"/>
    </location>
</feature>
<evidence type="ECO:0000256" key="1">
    <source>
        <dbReference type="SAM" id="MobiDB-lite"/>
    </source>
</evidence>
<evidence type="ECO:0000313" key="4">
    <source>
        <dbReference type="Proteomes" id="UP000241769"/>
    </source>
</evidence>
<dbReference type="AlphaFoldDB" id="A0A2P6MWV1"/>
<evidence type="ECO:0000313" key="3">
    <source>
        <dbReference type="EMBL" id="PRP81929.1"/>
    </source>
</evidence>
<protein>
    <submittedName>
        <fullName evidence="2">Uncharacterized protein</fullName>
    </submittedName>
</protein>